<dbReference type="InterPro" id="IPR004484">
    <property type="entry name" value="CbiA/CobB_synth"/>
</dbReference>
<evidence type="ECO:0000259" key="10">
    <source>
        <dbReference type="Pfam" id="PF07685"/>
    </source>
</evidence>
<dbReference type="Gene3D" id="3.40.50.880">
    <property type="match status" value="1"/>
</dbReference>
<sequence>MTLTKSHFLISAPSSNSGKTTITLALLRALKNRGLEVQPFKCGPDYIDPIHHTAAAGKQSVNLDTFMSSETHVQGIYAKYSSVADVSVTEGVMGLFDGSDKMRGSSADIAQLLAIPVILVVNAKSMAYSAAPLLFGFKNFDRRVRVVGVIFNFVSTPSHYRFLKDACTDVGVEALGYLPQNNTLSIPSRHLGLHISAETNYEQIIANLAETLPKTVDLDRLLEITQRGDQENPDHNSKSDTKLANLKISIARDEAFTFLYQENIKLLSRFGEITWFSPLHDNVLPETDFLYLPGGYPELFAEKLSENTSMRASLKDYCEKGNRTLAECGGMMYLAKNLTDQYGETFPMVGVLDCTTSMQSAKMTLGYRIADWNNIEIKGHEFHYSNLIDNEMQPQSMPVTNAKGIETDTKIYGKYNTYASYMHLYWADNESFIQNLLAIK</sequence>
<feature type="active site" description="Nucleophile" evidence="8">
    <location>
        <position position="328"/>
    </location>
</feature>
<dbReference type="PANTHER" id="PTHR43873:SF1">
    <property type="entry name" value="COBYRINATE A,C-DIAMIDE SYNTHASE"/>
    <property type="match status" value="1"/>
</dbReference>
<comment type="miscellaneous">
    <text evidence="8">The a and c carboxylates of cobyrinate are activated for nucleophilic attack via formation of a phosphorylated intermediate by ATP. CbiA catalyzes first the amidation of the c-carboxylate, and then that of the a-carboxylate.</text>
</comment>
<evidence type="ECO:0000256" key="2">
    <source>
        <dbReference type="ARBA" id="ARBA00022573"/>
    </source>
</evidence>
<dbReference type="NCBIfam" id="NF002204">
    <property type="entry name" value="PRK01077.1"/>
    <property type="match status" value="1"/>
</dbReference>
<comment type="pathway">
    <text evidence="8">Cofactor biosynthesis; adenosylcobalamin biosynthesis; cob(II)yrinate a,c-diamide from sirohydrochlorin (anaerobic route): step 10/10.</text>
</comment>
<dbReference type="CDD" id="cd03130">
    <property type="entry name" value="GATase1_CobB"/>
    <property type="match status" value="1"/>
</dbReference>
<evidence type="ECO:0000313" key="11">
    <source>
        <dbReference type="EMBL" id="MCF0063313.1"/>
    </source>
</evidence>
<proteinExistence type="inferred from homology"/>
<comment type="domain">
    <text evidence="8">Comprises of two domains. The C-terminal domain contains the binding site for glutamine and catalyzes the hydrolysis of this substrate to glutamate and ammonia. The N-terminal domain is anticipated to bind ATP and cobyrinate and catalyzes the ultimate synthesis of the diamide product. The ammonia produced via the glutaminase domain is probably translocated to the adjacent domain via a molecular tunnel, where it reacts with an activated intermediate.</text>
</comment>
<dbReference type="NCBIfam" id="TIGR00379">
    <property type="entry name" value="cobB"/>
    <property type="match status" value="1"/>
</dbReference>
<comment type="cofactor">
    <cofactor evidence="1 8">
        <name>Mg(2+)</name>
        <dbReference type="ChEBI" id="CHEBI:18420"/>
    </cofactor>
</comment>
<dbReference type="PROSITE" id="PS51274">
    <property type="entry name" value="GATASE_COBBQ"/>
    <property type="match status" value="1"/>
</dbReference>
<comment type="similarity">
    <text evidence="8">Belongs to the CobB/CbiA family.</text>
</comment>
<evidence type="ECO:0000256" key="7">
    <source>
        <dbReference type="ARBA" id="ARBA00022962"/>
    </source>
</evidence>
<protein>
    <recommendedName>
        <fullName evidence="8">Cobyrinate a,c-diamide synthase</fullName>
        <ecNumber evidence="8">6.3.5.11</ecNumber>
    </recommendedName>
    <alternativeName>
        <fullName evidence="8">Cobyrinic acid a,c-diamide synthetase</fullName>
    </alternativeName>
</protein>
<dbReference type="GO" id="GO:0005524">
    <property type="term" value="F:ATP binding"/>
    <property type="evidence" value="ECO:0007669"/>
    <property type="project" value="UniProtKB-UniRule"/>
</dbReference>
<keyword evidence="2 8" id="KW-0169">Cobalamin biosynthesis</keyword>
<dbReference type="SUPFAM" id="SSF52317">
    <property type="entry name" value="Class I glutamine amidotransferase-like"/>
    <property type="match status" value="1"/>
</dbReference>
<dbReference type="InterPro" id="IPR011698">
    <property type="entry name" value="GATase_3"/>
</dbReference>
<keyword evidence="12" id="KW-1185">Reference proteome</keyword>
<dbReference type="GO" id="GO:0042242">
    <property type="term" value="F:cobyrinic acid a,c-diamide synthase activity"/>
    <property type="evidence" value="ECO:0007669"/>
    <property type="project" value="UniProtKB-UniRule"/>
</dbReference>
<evidence type="ECO:0000256" key="6">
    <source>
        <dbReference type="ARBA" id="ARBA00022842"/>
    </source>
</evidence>
<dbReference type="Pfam" id="PF07685">
    <property type="entry name" value="GATase_3"/>
    <property type="match status" value="1"/>
</dbReference>
<evidence type="ECO:0000259" key="9">
    <source>
        <dbReference type="Pfam" id="PF01656"/>
    </source>
</evidence>
<dbReference type="SUPFAM" id="SSF52540">
    <property type="entry name" value="P-loop containing nucleoside triphosphate hydrolases"/>
    <property type="match status" value="1"/>
</dbReference>
<evidence type="ECO:0000256" key="8">
    <source>
        <dbReference type="HAMAP-Rule" id="MF_00027"/>
    </source>
</evidence>
<dbReference type="InterPro" id="IPR027417">
    <property type="entry name" value="P-loop_NTPase"/>
</dbReference>
<dbReference type="InterPro" id="IPR002586">
    <property type="entry name" value="CobQ/CobB/MinD/ParA_Nub-bd_dom"/>
</dbReference>
<evidence type="ECO:0000256" key="1">
    <source>
        <dbReference type="ARBA" id="ARBA00001946"/>
    </source>
</evidence>
<keyword evidence="4 8" id="KW-0547">Nucleotide-binding</keyword>
<comment type="caution">
    <text evidence="11">The sequence shown here is derived from an EMBL/GenBank/DDBJ whole genome shotgun (WGS) entry which is preliminary data.</text>
</comment>
<dbReference type="Gene3D" id="3.40.50.300">
    <property type="entry name" value="P-loop containing nucleotide triphosphate hydrolases"/>
    <property type="match status" value="2"/>
</dbReference>
<evidence type="ECO:0000256" key="3">
    <source>
        <dbReference type="ARBA" id="ARBA00022598"/>
    </source>
</evidence>
<reference evidence="11" key="1">
    <citation type="submission" date="2021-12" db="EMBL/GenBank/DDBJ databases">
        <title>Novel species in genus Dyadobacter.</title>
        <authorList>
            <person name="Ma C."/>
        </authorList>
    </citation>
    <scope>NUCLEOTIDE SEQUENCE</scope>
    <source>
        <strain evidence="11">LJ419</strain>
    </source>
</reference>
<dbReference type="RefSeq" id="WP_234656324.1">
    <property type="nucleotide sequence ID" value="NZ_CP094997.1"/>
</dbReference>
<dbReference type="AlphaFoldDB" id="A0A9X1TMB1"/>
<dbReference type="GO" id="GO:0009236">
    <property type="term" value="P:cobalamin biosynthetic process"/>
    <property type="evidence" value="ECO:0007669"/>
    <property type="project" value="UniProtKB-UniRule"/>
</dbReference>
<comment type="catalytic activity">
    <reaction evidence="8">
        <text>cob(II)yrinate + 2 L-glutamine + 2 ATP + 2 H2O = cob(II)yrinate a,c diamide + 2 L-glutamate + 2 ADP + 2 phosphate + 2 H(+)</text>
        <dbReference type="Rhea" id="RHEA:26289"/>
        <dbReference type="ChEBI" id="CHEBI:15377"/>
        <dbReference type="ChEBI" id="CHEBI:15378"/>
        <dbReference type="ChEBI" id="CHEBI:29985"/>
        <dbReference type="ChEBI" id="CHEBI:30616"/>
        <dbReference type="ChEBI" id="CHEBI:43474"/>
        <dbReference type="ChEBI" id="CHEBI:58359"/>
        <dbReference type="ChEBI" id="CHEBI:58537"/>
        <dbReference type="ChEBI" id="CHEBI:58894"/>
        <dbReference type="ChEBI" id="CHEBI:456216"/>
        <dbReference type="EC" id="6.3.5.11"/>
    </reaction>
</comment>
<dbReference type="EC" id="6.3.5.11" evidence="8"/>
<accession>A0A9X1TMB1</accession>
<dbReference type="PANTHER" id="PTHR43873">
    <property type="entry name" value="COBYRINATE A,C-DIAMIDE SYNTHASE"/>
    <property type="match status" value="1"/>
</dbReference>
<dbReference type="HAMAP" id="MF_00027">
    <property type="entry name" value="CobB_CbiA"/>
    <property type="match status" value="1"/>
</dbReference>
<evidence type="ECO:0000256" key="4">
    <source>
        <dbReference type="ARBA" id="ARBA00022741"/>
    </source>
</evidence>
<dbReference type="Pfam" id="PF01656">
    <property type="entry name" value="CbiA"/>
    <property type="match status" value="1"/>
</dbReference>
<dbReference type="CDD" id="cd05388">
    <property type="entry name" value="CobB_N"/>
    <property type="match status" value="1"/>
</dbReference>
<dbReference type="InterPro" id="IPR029062">
    <property type="entry name" value="Class_I_gatase-like"/>
</dbReference>
<gene>
    <name evidence="8" type="primary">cbiA</name>
    <name evidence="11" type="ORF">LXM26_17520</name>
</gene>
<name>A0A9X1TMB1_9BACT</name>
<dbReference type="EMBL" id="JAJTTC010000004">
    <property type="protein sequence ID" value="MCF0063313.1"/>
    <property type="molecule type" value="Genomic_DNA"/>
</dbReference>
<organism evidence="11 12">
    <name type="scientific">Dyadobacter chenwenxiniae</name>
    <dbReference type="NCBI Taxonomy" id="2906456"/>
    <lineage>
        <taxon>Bacteria</taxon>
        <taxon>Pseudomonadati</taxon>
        <taxon>Bacteroidota</taxon>
        <taxon>Cytophagia</taxon>
        <taxon>Cytophagales</taxon>
        <taxon>Spirosomataceae</taxon>
        <taxon>Dyadobacter</taxon>
    </lineage>
</organism>
<feature type="domain" description="CobQ/CobB/MinD/ParA nucleotide binding" evidence="9">
    <location>
        <begin position="10"/>
        <end position="190"/>
    </location>
</feature>
<evidence type="ECO:0000256" key="5">
    <source>
        <dbReference type="ARBA" id="ARBA00022840"/>
    </source>
</evidence>
<feature type="domain" description="CobB/CobQ-like glutamine amidotransferase" evidence="10">
    <location>
        <begin position="247"/>
        <end position="429"/>
    </location>
</feature>
<keyword evidence="7 8" id="KW-0315">Glutamine amidotransferase</keyword>
<keyword evidence="5 8" id="KW-0067">ATP-binding</keyword>
<keyword evidence="6 8" id="KW-0460">Magnesium</keyword>
<keyword evidence="3 8" id="KW-0436">Ligase</keyword>
<feature type="site" description="Increases nucleophilicity of active site Cys" evidence="8">
    <location>
        <position position="423"/>
    </location>
</feature>
<comment type="function">
    <text evidence="8">Catalyzes the ATP-dependent amidation of the two carboxylate groups at positions a and c of cobyrinate, using either L-glutamine or ammonia as the nitrogen source.</text>
</comment>
<dbReference type="Proteomes" id="UP001139000">
    <property type="component" value="Unassembled WGS sequence"/>
</dbReference>
<evidence type="ECO:0000313" key="12">
    <source>
        <dbReference type="Proteomes" id="UP001139000"/>
    </source>
</evidence>